<dbReference type="AlphaFoldDB" id="A0A0P7X4R7"/>
<dbReference type="InterPro" id="IPR025669">
    <property type="entry name" value="AAA_dom"/>
</dbReference>
<dbReference type="EMBL" id="LJSX01000021">
    <property type="protein sequence ID" value="KPQ09798.1"/>
    <property type="molecule type" value="Genomic_DNA"/>
</dbReference>
<dbReference type="PATRIC" id="fig|1653334.4.peg.259"/>
<dbReference type="STRING" id="1653334.GA0071312_3092"/>
<dbReference type="EMBL" id="FMBM01000002">
    <property type="protein sequence ID" value="SCC82116.1"/>
    <property type="molecule type" value="Genomic_DNA"/>
</dbReference>
<dbReference type="RefSeq" id="WP_074445668.1">
    <property type="nucleotide sequence ID" value="NZ_FMBM01000002.1"/>
</dbReference>
<keyword evidence="5" id="KW-1185">Reference proteome</keyword>
<evidence type="ECO:0000313" key="4">
    <source>
        <dbReference type="Proteomes" id="UP000050497"/>
    </source>
</evidence>
<dbReference type="SUPFAM" id="SSF52540">
    <property type="entry name" value="P-loop containing nucleoside triphosphate hydrolases"/>
    <property type="match status" value="1"/>
</dbReference>
<dbReference type="Pfam" id="PF13614">
    <property type="entry name" value="AAA_31"/>
    <property type="match status" value="1"/>
</dbReference>
<dbReference type="OrthoDB" id="9804460at2"/>
<evidence type="ECO:0000313" key="3">
    <source>
        <dbReference type="EMBL" id="SCC82116.1"/>
    </source>
</evidence>
<name>A0A0P7X4R7_9HYPH</name>
<dbReference type="PANTHER" id="PTHR13696:SF99">
    <property type="entry name" value="COBYRINIC ACID AC-DIAMIDE SYNTHASE"/>
    <property type="match status" value="1"/>
</dbReference>
<dbReference type="Gene3D" id="3.40.50.300">
    <property type="entry name" value="P-loop containing nucleotide triphosphate hydrolases"/>
    <property type="match status" value="1"/>
</dbReference>
<feature type="domain" description="AAA" evidence="1">
    <location>
        <begin position="3"/>
        <end position="191"/>
    </location>
</feature>
<dbReference type="InterPro" id="IPR027417">
    <property type="entry name" value="P-loop_NTPase"/>
</dbReference>
<evidence type="ECO:0000259" key="1">
    <source>
        <dbReference type="Pfam" id="PF13614"/>
    </source>
</evidence>
<dbReference type="CDD" id="cd02042">
    <property type="entry name" value="ParAB_family"/>
    <property type="match status" value="1"/>
</dbReference>
<comment type="caution">
    <text evidence="2">The sequence shown here is derived from an EMBL/GenBank/DDBJ whole genome shotgun (WGS) entry which is preliminary data.</text>
</comment>
<gene>
    <name evidence="3" type="ORF">GA0071312_3092</name>
    <name evidence="2" type="ORF">HLUCCO17_12945</name>
</gene>
<proteinExistence type="predicted"/>
<protein>
    <submittedName>
        <fullName evidence="2 3">CobQ/CobB/MinD/ParA nucleotide binding domain</fullName>
    </submittedName>
</protein>
<dbReference type="PANTHER" id="PTHR13696">
    <property type="entry name" value="P-LOOP CONTAINING NUCLEOSIDE TRIPHOSPHATE HYDROLASE"/>
    <property type="match status" value="1"/>
</dbReference>
<evidence type="ECO:0000313" key="5">
    <source>
        <dbReference type="Proteomes" id="UP000182800"/>
    </source>
</evidence>
<dbReference type="InterPro" id="IPR050678">
    <property type="entry name" value="DNA_Partitioning_ATPase"/>
</dbReference>
<organism evidence="2 4">
    <name type="scientific">Saliniramus fredricksonii</name>
    <dbReference type="NCBI Taxonomy" id="1653334"/>
    <lineage>
        <taxon>Bacteria</taxon>
        <taxon>Pseudomonadati</taxon>
        <taxon>Pseudomonadota</taxon>
        <taxon>Alphaproteobacteria</taxon>
        <taxon>Hyphomicrobiales</taxon>
        <taxon>Salinarimonadaceae</taxon>
        <taxon>Saliniramus</taxon>
    </lineage>
</organism>
<dbReference type="Proteomes" id="UP000050497">
    <property type="component" value="Unassembled WGS sequence"/>
</dbReference>
<accession>A0A0P7X4R7</accession>
<reference evidence="2 4" key="1">
    <citation type="submission" date="2015-09" db="EMBL/GenBank/DDBJ databases">
        <title>Identification and resolution of microdiversity through metagenomic sequencing of parallel consortia.</title>
        <authorList>
            <person name="Nelson W.C."/>
            <person name="Romine M.F."/>
            <person name="Lindemann S.R."/>
        </authorList>
    </citation>
    <scope>NUCLEOTIDE SEQUENCE [LARGE SCALE GENOMIC DNA]</scope>
    <source>
        <strain evidence="2">HL-109</strain>
    </source>
</reference>
<sequence length="333" mass="36780">MTKSIAIFNNKGGVGKTTYMYHVGHLLAARGLTVLMVDCDSQCNLTAYCFGDTAIRHSWGPDGNSIYRALERVARGIGDIRQRQPSPVPHAKGKLYLVPGDLRLSDFEDTLGDTWSAARGGNEPAVRAQSAIHRYIRWASEKVGADLVLLDLGPNLGALNRAVLASADYFITPLAPDLFSIKGTENLGNKLVAWRNEWDQTNAAWQDPTLSIPKGKPTYLGYVVQQHNIRTNAAGMTEGWQIYGNELEPAIQENIINKLTPLNQVQFWTDDDYKLGMIPNLHSLVPYSMDAKKPIFYCNSGDGVRGAHLKKAHDSADHFEDIVDTLNSVSSWP</sequence>
<evidence type="ECO:0000313" key="2">
    <source>
        <dbReference type="EMBL" id="KPQ09798.1"/>
    </source>
</evidence>
<dbReference type="Proteomes" id="UP000182800">
    <property type="component" value="Unassembled WGS sequence"/>
</dbReference>
<reference evidence="3 5" key="2">
    <citation type="submission" date="2016-08" db="EMBL/GenBank/DDBJ databases">
        <authorList>
            <person name="Varghese N."/>
            <person name="Submissions Spin"/>
        </authorList>
    </citation>
    <scope>NUCLEOTIDE SEQUENCE [LARGE SCALE GENOMIC DNA]</scope>
    <source>
        <strain evidence="3 5">HL-109</strain>
    </source>
</reference>